<evidence type="ECO:0000256" key="2">
    <source>
        <dbReference type="ARBA" id="ARBA00022670"/>
    </source>
</evidence>
<dbReference type="PANTHER" id="PTHR42987:SF4">
    <property type="entry name" value="PROTEASE SOHB-RELATED"/>
    <property type="match status" value="1"/>
</dbReference>
<evidence type="ECO:0000256" key="5">
    <source>
        <dbReference type="SAM" id="Phobius"/>
    </source>
</evidence>
<dbReference type="GO" id="GO:0006508">
    <property type="term" value="P:proteolysis"/>
    <property type="evidence" value="ECO:0007669"/>
    <property type="project" value="UniProtKB-KW"/>
</dbReference>
<feature type="transmembrane region" description="Helical" evidence="5">
    <location>
        <begin position="7"/>
        <end position="30"/>
    </location>
</feature>
<accession>A0A4Y8PE14</accession>
<evidence type="ECO:0000313" key="7">
    <source>
        <dbReference type="EMBL" id="TFE69626.1"/>
    </source>
</evidence>
<dbReference type="EMBL" id="LXQC01000124">
    <property type="protein sequence ID" value="TFE69626.1"/>
    <property type="molecule type" value="Genomic_DNA"/>
</dbReference>
<sequence length="331" mass="36736">MNKKGGCFSVFLVLILSFSLLLNLMFLSILQSKKATGAPTSLEEEFVGGDFAIKDSKIALIHLRGLISQDEAGTFTQNSVEDIKVQLKAAREDKKVKGIIIAINSPGGEVNASDVIYHEIRLTRNVKPVVIYMESMAASGGYYSAVGGTYLMANDLTITGSIGVIMESFLVKDLMEKVGVKAFVFKSGKMKDLLNPTREMTPEEQAFVQGLIDETYNRFVSIVSKERHIDINKLKNNLADGRIFMGQDALKNGLIDGLGYFEDAFNKCKELSKVQSARLIRYTPPFRISNLFRVFSRGMTPKIELNYPGIRFPLSSGQLYYLYPQAFGLSS</sequence>
<keyword evidence="4" id="KW-0720">Serine protease</keyword>
<dbReference type="OrthoDB" id="9764363at2"/>
<name>A0A4Y8PE14_9BACT</name>
<evidence type="ECO:0000256" key="4">
    <source>
        <dbReference type="ARBA" id="ARBA00022825"/>
    </source>
</evidence>
<dbReference type="InterPro" id="IPR002142">
    <property type="entry name" value="Peptidase_S49"/>
</dbReference>
<protein>
    <submittedName>
        <fullName evidence="7">Serine protease</fullName>
    </submittedName>
</protein>
<dbReference type="NCBIfam" id="TIGR00706">
    <property type="entry name" value="SppA_dom"/>
    <property type="match status" value="1"/>
</dbReference>
<dbReference type="SUPFAM" id="SSF52096">
    <property type="entry name" value="ClpP/crotonase"/>
    <property type="match status" value="1"/>
</dbReference>
<comment type="caution">
    <text evidence="7">The sequence shown here is derived from an EMBL/GenBank/DDBJ whole genome shotgun (WGS) entry which is preliminary data.</text>
</comment>
<evidence type="ECO:0000256" key="3">
    <source>
        <dbReference type="ARBA" id="ARBA00022801"/>
    </source>
</evidence>
<keyword evidence="2 7" id="KW-0645">Protease</keyword>
<keyword evidence="5" id="KW-1133">Transmembrane helix</keyword>
<evidence type="ECO:0000313" key="8">
    <source>
        <dbReference type="Proteomes" id="UP000297713"/>
    </source>
</evidence>
<dbReference type="CDD" id="cd07023">
    <property type="entry name" value="S49_Sppa_N_C"/>
    <property type="match status" value="1"/>
</dbReference>
<keyword evidence="5" id="KW-0812">Transmembrane</keyword>
<keyword evidence="8" id="KW-1185">Reference proteome</keyword>
<feature type="domain" description="Peptidase S49" evidence="6">
    <location>
        <begin position="124"/>
        <end position="274"/>
    </location>
</feature>
<keyword evidence="5" id="KW-0472">Membrane</keyword>
<dbReference type="RefSeq" id="WP_134439811.1">
    <property type="nucleotide sequence ID" value="NZ_LXQC01000124.1"/>
</dbReference>
<gene>
    <name evidence="7" type="ORF">A7Q10_07230</name>
</gene>
<dbReference type="Gene3D" id="3.90.226.10">
    <property type="entry name" value="2-enoyl-CoA Hydratase, Chain A, domain 1"/>
    <property type="match status" value="2"/>
</dbReference>
<dbReference type="InterPro" id="IPR047272">
    <property type="entry name" value="S49_SppA_C"/>
</dbReference>
<reference evidence="7 8" key="1">
    <citation type="submission" date="2016-05" db="EMBL/GenBank/DDBJ databases">
        <title>Diversity and Homogeneity among Thermoacidophilic Verrucomicrobia Methanotrophs Linked with Geographical Origin.</title>
        <authorList>
            <person name="Erikstad H.-A."/>
            <person name="Smestad N.B."/>
            <person name="Ceballos R.M."/>
            <person name="Birkeland N.-K."/>
        </authorList>
    </citation>
    <scope>NUCLEOTIDE SEQUENCE [LARGE SCALE GENOMIC DNA]</scope>
    <source>
        <strain evidence="7 8">Phi</strain>
    </source>
</reference>
<keyword evidence="3" id="KW-0378">Hydrolase</keyword>
<dbReference type="PANTHER" id="PTHR42987">
    <property type="entry name" value="PEPTIDASE S49"/>
    <property type="match status" value="1"/>
</dbReference>
<comment type="similarity">
    <text evidence="1">Belongs to the peptidase S49 family.</text>
</comment>
<proteinExistence type="inferred from homology"/>
<dbReference type="Pfam" id="PF01343">
    <property type="entry name" value="Peptidase_S49"/>
    <property type="match status" value="1"/>
</dbReference>
<evidence type="ECO:0000259" key="6">
    <source>
        <dbReference type="Pfam" id="PF01343"/>
    </source>
</evidence>
<organism evidence="7 8">
    <name type="scientific">Methylacidiphilum caldifontis</name>
    <dbReference type="NCBI Taxonomy" id="2795386"/>
    <lineage>
        <taxon>Bacteria</taxon>
        <taxon>Pseudomonadati</taxon>
        <taxon>Verrucomicrobiota</taxon>
        <taxon>Methylacidiphilae</taxon>
        <taxon>Methylacidiphilales</taxon>
        <taxon>Methylacidiphilaceae</taxon>
        <taxon>Methylacidiphilum (ex Ratnadevi et al. 2023)</taxon>
    </lineage>
</organism>
<dbReference type="InterPro" id="IPR004635">
    <property type="entry name" value="Pept_S49_SppA"/>
</dbReference>
<dbReference type="InterPro" id="IPR029045">
    <property type="entry name" value="ClpP/crotonase-like_dom_sf"/>
</dbReference>
<dbReference type="AlphaFoldDB" id="A0A4Y8PE14"/>
<dbReference type="Proteomes" id="UP000297713">
    <property type="component" value="Unassembled WGS sequence"/>
</dbReference>
<evidence type="ECO:0000256" key="1">
    <source>
        <dbReference type="ARBA" id="ARBA00008683"/>
    </source>
</evidence>
<dbReference type="GO" id="GO:0008236">
    <property type="term" value="F:serine-type peptidase activity"/>
    <property type="evidence" value="ECO:0007669"/>
    <property type="project" value="UniProtKB-KW"/>
</dbReference>